<dbReference type="InterPro" id="IPR013815">
    <property type="entry name" value="ATP_grasp_subdomain_1"/>
</dbReference>
<keyword evidence="7" id="KW-0460">Magnesium</keyword>
<gene>
    <name evidence="12" type="ordered locus">BMS_2477</name>
</gene>
<sequence length="305" mass="33631">MRIGLLNKNPDNYTNTRLYEEAIKKGIEVEHIDYTHCDLILNNNKPDILYKGKSLSSLDAIVPRVGIIKSTYGMAVLRQFEAMEIYSLNSSLGVARARDKLRTLQILSRKDLPFPNSSISNDSLNGAKLIDKVGGTPVIIKLTEGLQGKGTVLAETKQSAKSIIEAFGLTSTNLILQEFIKESKGTDIRVFILGGKVMGSMIRSSNGEDFRSNLHLGGEAKKVKLTPREREIALKAAKEFKLNVAGIDILRSDNGPLILEVNACPGLEGIEKAMDKNIAATIIDFLIKQVEELKDKPSYHKRVPL</sequence>
<evidence type="ECO:0000256" key="9">
    <source>
        <dbReference type="ARBA" id="ARBA00023211"/>
    </source>
</evidence>
<evidence type="ECO:0000256" key="1">
    <source>
        <dbReference type="ARBA" id="ARBA00001936"/>
    </source>
</evidence>
<dbReference type="GO" id="GO:0006412">
    <property type="term" value="P:translation"/>
    <property type="evidence" value="ECO:0007669"/>
    <property type="project" value="UniProtKB-KW"/>
</dbReference>
<protein>
    <submittedName>
        <fullName evidence="12">Ribosomal protein S6 modification protein</fullName>
    </submittedName>
</protein>
<evidence type="ECO:0000313" key="12">
    <source>
        <dbReference type="EMBL" id="CBW27269.1"/>
    </source>
</evidence>
<keyword evidence="5 10" id="KW-0547">Nucleotide-binding</keyword>
<dbReference type="InterPro" id="IPR041107">
    <property type="entry name" value="Rimk_N"/>
</dbReference>
<dbReference type="GO" id="GO:0005737">
    <property type="term" value="C:cytoplasm"/>
    <property type="evidence" value="ECO:0007669"/>
    <property type="project" value="TreeGrafter"/>
</dbReference>
<dbReference type="KEGG" id="bmx:BMS_2477"/>
<dbReference type="NCBIfam" id="TIGR00768">
    <property type="entry name" value="rimK_fam"/>
    <property type="match status" value="1"/>
</dbReference>
<dbReference type="PANTHER" id="PTHR21621">
    <property type="entry name" value="RIBOSOMAL PROTEIN S6 MODIFICATION PROTEIN"/>
    <property type="match status" value="1"/>
</dbReference>
<comment type="cofactor">
    <cofactor evidence="1">
        <name>Mn(2+)</name>
        <dbReference type="ChEBI" id="CHEBI:29035"/>
    </cofactor>
</comment>
<dbReference type="PATRIC" id="fig|862908.3.peg.2362"/>
<evidence type="ECO:0000256" key="4">
    <source>
        <dbReference type="ARBA" id="ARBA00022723"/>
    </source>
</evidence>
<reference evidence="13" key="1">
    <citation type="journal article" date="2013" name="ISME J.">
        <title>A small predatory core genome in the divergent marine Bacteriovorax marinus SJ and the terrestrial Bdellovibrio bacteriovorus.</title>
        <authorList>
            <person name="Crossman L.C."/>
            <person name="Chen H."/>
            <person name="Cerdeno-Tarraga A.M."/>
            <person name="Brooks K."/>
            <person name="Quail M.A."/>
            <person name="Pineiro S.A."/>
            <person name="Hobley L."/>
            <person name="Sockett R.E."/>
            <person name="Bentley S.D."/>
            <person name="Parkhill J."/>
            <person name="Williams H.N."/>
            <person name="Stine O.C."/>
        </authorList>
    </citation>
    <scope>NUCLEOTIDE SEQUENCE [LARGE SCALE GENOMIC DNA]</scope>
    <source>
        <strain evidence="13">ATCC BAA-682 / DSM 15412 / SJ</strain>
    </source>
</reference>
<dbReference type="Proteomes" id="UP000008963">
    <property type="component" value="Chromosome"/>
</dbReference>
<dbReference type="eggNOG" id="COG0189">
    <property type="taxonomic scope" value="Bacteria"/>
</dbReference>
<dbReference type="Gene3D" id="3.30.1490.20">
    <property type="entry name" value="ATP-grasp fold, A domain"/>
    <property type="match status" value="1"/>
</dbReference>
<evidence type="ECO:0000256" key="10">
    <source>
        <dbReference type="PROSITE-ProRule" id="PRU00409"/>
    </source>
</evidence>
<keyword evidence="6 10" id="KW-0067">ATP-binding</keyword>
<dbReference type="SUPFAM" id="SSF56059">
    <property type="entry name" value="Glutathione synthetase ATP-binding domain-like"/>
    <property type="match status" value="1"/>
</dbReference>
<keyword evidence="3" id="KW-0436">Ligase</keyword>
<feature type="domain" description="ATP-grasp" evidence="11">
    <location>
        <begin position="104"/>
        <end position="287"/>
    </location>
</feature>
<dbReference type="Pfam" id="PF18030">
    <property type="entry name" value="Rimk_N"/>
    <property type="match status" value="1"/>
</dbReference>
<evidence type="ECO:0000256" key="2">
    <source>
        <dbReference type="ARBA" id="ARBA00001946"/>
    </source>
</evidence>
<evidence type="ECO:0000259" key="11">
    <source>
        <dbReference type="PROSITE" id="PS50975"/>
    </source>
</evidence>
<evidence type="ECO:0000256" key="3">
    <source>
        <dbReference type="ARBA" id="ARBA00022598"/>
    </source>
</evidence>
<name>E1X5E8_HALMS</name>
<dbReference type="Pfam" id="PF08443">
    <property type="entry name" value="RimK"/>
    <property type="match status" value="1"/>
</dbReference>
<dbReference type="AlphaFoldDB" id="E1X5E8"/>
<dbReference type="Gene3D" id="3.30.470.20">
    <property type="entry name" value="ATP-grasp fold, B domain"/>
    <property type="match status" value="1"/>
</dbReference>
<dbReference type="RefSeq" id="WP_014245046.1">
    <property type="nucleotide sequence ID" value="NC_016620.1"/>
</dbReference>
<evidence type="ECO:0000256" key="7">
    <source>
        <dbReference type="ARBA" id="ARBA00022842"/>
    </source>
</evidence>
<dbReference type="GO" id="GO:0005524">
    <property type="term" value="F:ATP binding"/>
    <property type="evidence" value="ECO:0007669"/>
    <property type="project" value="UniProtKB-UniRule"/>
</dbReference>
<dbReference type="GO" id="GO:0046872">
    <property type="term" value="F:metal ion binding"/>
    <property type="evidence" value="ECO:0007669"/>
    <property type="project" value="UniProtKB-KW"/>
</dbReference>
<dbReference type="HOGENOM" id="CLU_054353_0_1_7"/>
<dbReference type="EMBL" id="FQ312005">
    <property type="protein sequence ID" value="CBW27269.1"/>
    <property type="molecule type" value="Genomic_DNA"/>
</dbReference>
<dbReference type="OrthoDB" id="3865600at2"/>
<dbReference type="GO" id="GO:0018169">
    <property type="term" value="F:ribosomal S6-glutamic acid ligase activity"/>
    <property type="evidence" value="ECO:0007669"/>
    <property type="project" value="TreeGrafter"/>
</dbReference>
<proteinExistence type="predicted"/>
<comment type="cofactor">
    <cofactor evidence="2">
        <name>Mg(2+)</name>
        <dbReference type="ChEBI" id="CHEBI:18420"/>
    </cofactor>
</comment>
<dbReference type="STRING" id="862908.BMS_2477"/>
<dbReference type="PROSITE" id="PS50975">
    <property type="entry name" value="ATP_GRASP"/>
    <property type="match status" value="1"/>
</dbReference>
<evidence type="ECO:0000256" key="8">
    <source>
        <dbReference type="ARBA" id="ARBA00022917"/>
    </source>
</evidence>
<keyword evidence="13" id="KW-1185">Reference proteome</keyword>
<dbReference type="InterPro" id="IPR004666">
    <property type="entry name" value="Rp_bS6_RimK/Lys_biosynth_LsyX"/>
</dbReference>
<dbReference type="InterPro" id="IPR011761">
    <property type="entry name" value="ATP-grasp"/>
</dbReference>
<dbReference type="Gene3D" id="3.40.50.20">
    <property type="match status" value="1"/>
</dbReference>
<accession>E1X5E8</accession>
<evidence type="ECO:0000256" key="6">
    <source>
        <dbReference type="ARBA" id="ARBA00022840"/>
    </source>
</evidence>
<organism evidence="12 13">
    <name type="scientific">Halobacteriovorax marinus (strain ATCC BAA-682 / DSM 15412 / SJ)</name>
    <name type="common">Bacteriovorax marinus</name>
    <dbReference type="NCBI Taxonomy" id="862908"/>
    <lineage>
        <taxon>Bacteria</taxon>
        <taxon>Pseudomonadati</taxon>
        <taxon>Bdellovibrionota</taxon>
        <taxon>Bacteriovoracia</taxon>
        <taxon>Bacteriovoracales</taxon>
        <taxon>Halobacteriovoraceae</taxon>
        <taxon>Halobacteriovorax</taxon>
    </lineage>
</organism>
<keyword evidence="8" id="KW-0648">Protein biosynthesis</keyword>
<keyword evidence="9" id="KW-0464">Manganese</keyword>
<evidence type="ECO:0000256" key="5">
    <source>
        <dbReference type="ARBA" id="ARBA00022741"/>
    </source>
</evidence>
<evidence type="ECO:0000313" key="13">
    <source>
        <dbReference type="Proteomes" id="UP000008963"/>
    </source>
</evidence>
<dbReference type="InterPro" id="IPR013651">
    <property type="entry name" value="ATP-grasp_RimK-type"/>
</dbReference>
<dbReference type="GO" id="GO:0009432">
    <property type="term" value="P:SOS response"/>
    <property type="evidence" value="ECO:0007669"/>
    <property type="project" value="TreeGrafter"/>
</dbReference>
<dbReference type="PANTHER" id="PTHR21621:SF7">
    <property type="entry name" value="RIBOSOMAL PROTEIN BS6--L-GLUTAMATE LIGASE"/>
    <property type="match status" value="1"/>
</dbReference>
<keyword evidence="4" id="KW-0479">Metal-binding</keyword>